<evidence type="ECO:0008006" key="2">
    <source>
        <dbReference type="Google" id="ProtNLM"/>
    </source>
</evidence>
<accession>A0A7C0WTJ5</accession>
<proteinExistence type="predicted"/>
<protein>
    <recommendedName>
        <fullName evidence="2">VCBS repeat-containing protein</fullName>
    </recommendedName>
</protein>
<dbReference type="EMBL" id="DQZW01000151">
    <property type="protein sequence ID" value="HDL89903.1"/>
    <property type="molecule type" value="Genomic_DNA"/>
</dbReference>
<feature type="non-terminal residue" evidence="1">
    <location>
        <position position="273"/>
    </location>
</feature>
<sequence>MKCFSKLFFIAILGLFLVINSAKCFGTISVGINPFSVQAPPELSYLKKGLQNLLVSRLTVPGKVQAIALGSAISIPVQLGESLNPSAAARLRSRAGTDYLLTGTVTAVGQAVSVDTWLYDLRKGGQPEAFTAQALSLNDVVQKVTQMANLITARLSGSSRTVVSHAEEVHMTQTSKGNNTKPSALDVLLGPMMQGQNISYLNPNFIEITPETALSNLGVWRSQTFKGGFVGMDVGDVDGDGGNEIVVVTYEKLMIFKRQGAGLRTTGTYDAGK</sequence>
<comment type="caution">
    <text evidence="1">The sequence shown here is derived from an EMBL/GenBank/DDBJ whole genome shotgun (WGS) entry which is preliminary data.</text>
</comment>
<gene>
    <name evidence="1" type="ORF">ENG14_03260</name>
</gene>
<evidence type="ECO:0000313" key="1">
    <source>
        <dbReference type="EMBL" id="HDL89903.1"/>
    </source>
</evidence>
<dbReference type="Proteomes" id="UP000886355">
    <property type="component" value="Unassembled WGS sequence"/>
</dbReference>
<organism evidence="1">
    <name type="scientific">Thermodesulforhabdus norvegica</name>
    <dbReference type="NCBI Taxonomy" id="39841"/>
    <lineage>
        <taxon>Bacteria</taxon>
        <taxon>Pseudomonadati</taxon>
        <taxon>Thermodesulfobacteriota</taxon>
        <taxon>Syntrophobacteria</taxon>
        <taxon>Syntrophobacterales</taxon>
        <taxon>Thermodesulforhabdaceae</taxon>
        <taxon>Thermodesulforhabdus</taxon>
    </lineage>
</organism>
<dbReference type="SUPFAM" id="SSF52964">
    <property type="entry name" value="TolB, N-terminal domain"/>
    <property type="match status" value="1"/>
</dbReference>
<name>A0A7C0WTJ5_9BACT</name>
<dbReference type="AlphaFoldDB" id="A0A7C0WTJ5"/>
<reference evidence="1" key="1">
    <citation type="journal article" date="2020" name="mSystems">
        <title>Genome- and Community-Level Interaction Insights into Carbon Utilization and Element Cycling Functions of Hydrothermarchaeota in Hydrothermal Sediment.</title>
        <authorList>
            <person name="Zhou Z."/>
            <person name="Liu Y."/>
            <person name="Xu W."/>
            <person name="Pan J."/>
            <person name="Luo Z.H."/>
            <person name="Li M."/>
        </authorList>
    </citation>
    <scope>NUCLEOTIDE SEQUENCE [LARGE SCALE GENOMIC DNA]</scope>
    <source>
        <strain evidence="1">HyVt-19</strain>
    </source>
</reference>